<dbReference type="InterPro" id="IPR025749">
    <property type="entry name" value="Sphingomyelin_synth-like_dom"/>
</dbReference>
<dbReference type="InterPro" id="IPR045221">
    <property type="entry name" value="Sphingomyelin_synth-like"/>
</dbReference>
<dbReference type="OrthoDB" id="422827at2759"/>
<dbReference type="Proteomes" id="UP000738325">
    <property type="component" value="Unassembled WGS sequence"/>
</dbReference>
<feature type="transmembrane region" description="Helical" evidence="10">
    <location>
        <begin position="207"/>
        <end position="229"/>
    </location>
</feature>
<evidence type="ECO:0000313" key="12">
    <source>
        <dbReference type="EMBL" id="KAG0321044.1"/>
    </source>
</evidence>
<dbReference type="PANTHER" id="PTHR21290:SF25">
    <property type="entry name" value="SPHINGOMYELIN SYNTHASE-RELATED PROTEIN 1"/>
    <property type="match status" value="1"/>
</dbReference>
<gene>
    <name evidence="12" type="ORF">BGZ99_004149</name>
</gene>
<feature type="region of interest" description="Disordered" evidence="9">
    <location>
        <begin position="261"/>
        <end position="285"/>
    </location>
</feature>
<protein>
    <recommendedName>
        <fullName evidence="11">Sphingomyelin synthase-like domain-containing protein</fullName>
    </recommendedName>
</protein>
<evidence type="ECO:0000256" key="2">
    <source>
        <dbReference type="ARBA" id="ARBA00005441"/>
    </source>
</evidence>
<feature type="transmembrane region" description="Helical" evidence="10">
    <location>
        <begin position="180"/>
        <end position="201"/>
    </location>
</feature>
<keyword evidence="4 10" id="KW-0812">Transmembrane</keyword>
<dbReference type="GO" id="GO:0000139">
    <property type="term" value="C:Golgi membrane"/>
    <property type="evidence" value="ECO:0007669"/>
    <property type="project" value="TreeGrafter"/>
</dbReference>
<feature type="transmembrane region" description="Helical" evidence="10">
    <location>
        <begin position="21"/>
        <end position="40"/>
    </location>
</feature>
<feature type="transmembrane region" description="Helical" evidence="10">
    <location>
        <begin position="150"/>
        <end position="168"/>
    </location>
</feature>
<evidence type="ECO:0000256" key="9">
    <source>
        <dbReference type="SAM" id="MobiDB-lite"/>
    </source>
</evidence>
<keyword evidence="8 10" id="KW-0472">Membrane</keyword>
<feature type="transmembrane region" description="Helical" evidence="10">
    <location>
        <begin position="72"/>
        <end position="92"/>
    </location>
</feature>
<evidence type="ECO:0000256" key="1">
    <source>
        <dbReference type="ARBA" id="ARBA00004141"/>
    </source>
</evidence>
<comment type="subcellular location">
    <subcellularLocation>
        <location evidence="1">Membrane</location>
        <topology evidence="1">Multi-pass membrane protein</topology>
    </subcellularLocation>
</comment>
<keyword evidence="7" id="KW-0443">Lipid metabolism</keyword>
<keyword evidence="13" id="KW-1185">Reference proteome</keyword>
<dbReference type="GO" id="GO:0046513">
    <property type="term" value="P:ceramide biosynthetic process"/>
    <property type="evidence" value="ECO:0007669"/>
    <property type="project" value="TreeGrafter"/>
</dbReference>
<evidence type="ECO:0000256" key="6">
    <source>
        <dbReference type="ARBA" id="ARBA00022989"/>
    </source>
</evidence>
<evidence type="ECO:0000256" key="3">
    <source>
        <dbReference type="ARBA" id="ARBA00022679"/>
    </source>
</evidence>
<dbReference type="Pfam" id="PF14360">
    <property type="entry name" value="PAP2_C"/>
    <property type="match status" value="1"/>
</dbReference>
<reference evidence="12" key="1">
    <citation type="journal article" date="2020" name="Fungal Divers.">
        <title>Resolving the Mortierellaceae phylogeny through synthesis of multi-gene phylogenetics and phylogenomics.</title>
        <authorList>
            <person name="Vandepol N."/>
            <person name="Liber J."/>
            <person name="Desiro A."/>
            <person name="Na H."/>
            <person name="Kennedy M."/>
            <person name="Barry K."/>
            <person name="Grigoriev I.V."/>
            <person name="Miller A.N."/>
            <person name="O'Donnell K."/>
            <person name="Stajich J.E."/>
            <person name="Bonito G."/>
        </authorList>
    </citation>
    <scope>NUCLEOTIDE SEQUENCE</scope>
    <source>
        <strain evidence="12">REB-010B</strain>
    </source>
</reference>
<evidence type="ECO:0000256" key="5">
    <source>
        <dbReference type="ARBA" id="ARBA00022919"/>
    </source>
</evidence>
<dbReference type="Gene3D" id="1.20.144.10">
    <property type="entry name" value="Phosphatidic acid phosphatase type 2/haloperoxidase"/>
    <property type="match status" value="1"/>
</dbReference>
<dbReference type="EMBL" id="JAAAIP010000258">
    <property type="protein sequence ID" value="KAG0321044.1"/>
    <property type="molecule type" value="Genomic_DNA"/>
</dbReference>
<dbReference type="GO" id="GO:0033188">
    <property type="term" value="F:sphingomyelin synthase activity"/>
    <property type="evidence" value="ECO:0007669"/>
    <property type="project" value="TreeGrafter"/>
</dbReference>
<dbReference type="GO" id="GO:0047493">
    <property type="term" value="F:ceramide cholinephosphotransferase activity"/>
    <property type="evidence" value="ECO:0007669"/>
    <property type="project" value="TreeGrafter"/>
</dbReference>
<feature type="domain" description="Sphingomyelin synthase-like" evidence="11">
    <location>
        <begin position="147"/>
        <end position="223"/>
    </location>
</feature>
<evidence type="ECO:0000259" key="11">
    <source>
        <dbReference type="Pfam" id="PF14360"/>
    </source>
</evidence>
<dbReference type="GO" id="GO:0005886">
    <property type="term" value="C:plasma membrane"/>
    <property type="evidence" value="ECO:0007669"/>
    <property type="project" value="TreeGrafter"/>
</dbReference>
<dbReference type="GO" id="GO:0005789">
    <property type="term" value="C:endoplasmic reticulum membrane"/>
    <property type="evidence" value="ECO:0007669"/>
    <property type="project" value="TreeGrafter"/>
</dbReference>
<evidence type="ECO:0000256" key="7">
    <source>
        <dbReference type="ARBA" id="ARBA00023098"/>
    </source>
</evidence>
<evidence type="ECO:0000313" key="13">
    <source>
        <dbReference type="Proteomes" id="UP000738325"/>
    </source>
</evidence>
<comment type="similarity">
    <text evidence="2">Belongs to the sphingomyelin synthase family.</text>
</comment>
<feature type="compositionally biased region" description="Basic and acidic residues" evidence="9">
    <location>
        <begin position="261"/>
        <end position="277"/>
    </location>
</feature>
<dbReference type="CDD" id="cd01610">
    <property type="entry name" value="PAP2_like"/>
    <property type="match status" value="1"/>
</dbReference>
<dbReference type="AlphaFoldDB" id="A0A9P6UV63"/>
<keyword evidence="3" id="KW-0808">Transferase</keyword>
<feature type="transmembrane region" description="Helical" evidence="10">
    <location>
        <begin position="104"/>
        <end position="124"/>
    </location>
</feature>
<evidence type="ECO:0000256" key="8">
    <source>
        <dbReference type="ARBA" id="ARBA00023136"/>
    </source>
</evidence>
<accession>A0A9P6UV63</accession>
<name>A0A9P6UV63_9FUNG</name>
<keyword evidence="5" id="KW-0746">Sphingolipid metabolism</keyword>
<dbReference type="PANTHER" id="PTHR21290">
    <property type="entry name" value="SPHINGOMYELIN SYNTHETASE"/>
    <property type="match status" value="1"/>
</dbReference>
<keyword evidence="6 10" id="KW-1133">Transmembrane helix</keyword>
<sequence>MAPSMERFKRWFFHRYRFTKQSIGVTALVITLFSLSLYFMNVMANIASRLSPDNTKYKLNDRLFDAIPSIKVLWLTDLADAFMFIPTVVLILTHYRPLYLFCKVLLAWTLCNIMRITTVAITSFPDPRDGCIHSVGEFFTTFTLHRCGDAMFSGHTVIFVISALTWTSHGYHRFPHHLRWLACIILTLVWCLCIGSAIIVIANRAHYTVDVLVAFYVAAGNFYFLTYMFERYIEDKGRLRDLTQPWGEGPDTREHIQRCAERRRQQTDTGKEVKAVQDGDESEMRSVVTEIPAILRGTPLTMTDDGDD</sequence>
<proteinExistence type="inferred from homology"/>
<comment type="caution">
    <text evidence="12">The sequence shown here is derived from an EMBL/GenBank/DDBJ whole genome shotgun (WGS) entry which is preliminary data.</text>
</comment>
<evidence type="ECO:0000256" key="4">
    <source>
        <dbReference type="ARBA" id="ARBA00022692"/>
    </source>
</evidence>
<organism evidence="12 13">
    <name type="scientific">Dissophora globulifera</name>
    <dbReference type="NCBI Taxonomy" id="979702"/>
    <lineage>
        <taxon>Eukaryota</taxon>
        <taxon>Fungi</taxon>
        <taxon>Fungi incertae sedis</taxon>
        <taxon>Mucoromycota</taxon>
        <taxon>Mortierellomycotina</taxon>
        <taxon>Mortierellomycetes</taxon>
        <taxon>Mortierellales</taxon>
        <taxon>Mortierellaceae</taxon>
        <taxon>Dissophora</taxon>
    </lineage>
</organism>
<evidence type="ECO:0000256" key="10">
    <source>
        <dbReference type="SAM" id="Phobius"/>
    </source>
</evidence>